<gene>
    <name evidence="2" type="ORF">C7B43_14670</name>
</gene>
<name>A0A2T2WVG0_9FIRM</name>
<accession>A0A2T2WVG0</accession>
<dbReference type="EMBL" id="PXYT01000040">
    <property type="protein sequence ID" value="PSR26202.1"/>
    <property type="molecule type" value="Genomic_DNA"/>
</dbReference>
<sequence>MNCLECGAPVHEGQAFCGKCGTAVPAQAAPLASPQTSSSSQPVLPSIGSVTLTTQVGDFWKLGSLAVILLSLFLPAVSLPAGLAVSPLRLGFFAWIAVLVVLGLGALTAVPAWRIKGWSDVERFLSAAFLGSVLTVFVLVLGVAHIVGSITQSLNSGSGGLLGNVMGGSLSLSVHVGMGLVLAILGTVSWAVATRRAA</sequence>
<feature type="transmembrane region" description="Helical" evidence="1">
    <location>
        <begin position="92"/>
        <end position="113"/>
    </location>
</feature>
<keyword evidence="1" id="KW-0812">Transmembrane</keyword>
<keyword evidence="1" id="KW-1133">Transmembrane helix</keyword>
<reference evidence="2 3" key="1">
    <citation type="journal article" date="2014" name="BMC Genomics">
        <title>Comparison of environmental and isolate Sulfobacillus genomes reveals diverse carbon, sulfur, nitrogen, and hydrogen metabolisms.</title>
        <authorList>
            <person name="Justice N.B."/>
            <person name="Norman A."/>
            <person name="Brown C.T."/>
            <person name="Singh A."/>
            <person name="Thomas B.C."/>
            <person name="Banfield J.F."/>
        </authorList>
    </citation>
    <scope>NUCLEOTIDE SEQUENCE [LARGE SCALE GENOMIC DNA]</scope>
    <source>
        <strain evidence="2">AMDSBA1</strain>
    </source>
</reference>
<comment type="caution">
    <text evidence="2">The sequence shown here is derived from an EMBL/GenBank/DDBJ whole genome shotgun (WGS) entry which is preliminary data.</text>
</comment>
<keyword evidence="1" id="KW-0472">Membrane</keyword>
<dbReference type="Proteomes" id="UP000242699">
    <property type="component" value="Unassembled WGS sequence"/>
</dbReference>
<feature type="transmembrane region" description="Helical" evidence="1">
    <location>
        <begin position="65"/>
        <end position="86"/>
    </location>
</feature>
<dbReference type="AlphaFoldDB" id="A0A2T2WVG0"/>
<proteinExistence type="predicted"/>
<organism evidence="2 3">
    <name type="scientific">Sulfobacillus benefaciens</name>
    <dbReference type="NCBI Taxonomy" id="453960"/>
    <lineage>
        <taxon>Bacteria</taxon>
        <taxon>Bacillati</taxon>
        <taxon>Bacillota</taxon>
        <taxon>Clostridia</taxon>
        <taxon>Eubacteriales</taxon>
        <taxon>Clostridiales Family XVII. Incertae Sedis</taxon>
        <taxon>Sulfobacillus</taxon>
    </lineage>
</organism>
<evidence type="ECO:0000256" key="1">
    <source>
        <dbReference type="SAM" id="Phobius"/>
    </source>
</evidence>
<feature type="transmembrane region" description="Helical" evidence="1">
    <location>
        <begin position="125"/>
        <end position="150"/>
    </location>
</feature>
<evidence type="ECO:0000313" key="3">
    <source>
        <dbReference type="Proteomes" id="UP000242699"/>
    </source>
</evidence>
<feature type="transmembrane region" description="Helical" evidence="1">
    <location>
        <begin position="170"/>
        <end position="193"/>
    </location>
</feature>
<protein>
    <recommendedName>
        <fullName evidence="4">Zinc-ribbon domain-containing protein</fullName>
    </recommendedName>
</protein>
<evidence type="ECO:0000313" key="2">
    <source>
        <dbReference type="EMBL" id="PSR26202.1"/>
    </source>
</evidence>
<evidence type="ECO:0008006" key="4">
    <source>
        <dbReference type="Google" id="ProtNLM"/>
    </source>
</evidence>